<feature type="compositionally biased region" description="Basic and acidic residues" evidence="1">
    <location>
        <begin position="154"/>
        <end position="174"/>
    </location>
</feature>
<feature type="compositionally biased region" description="Acidic residues" evidence="1">
    <location>
        <begin position="113"/>
        <end position="134"/>
    </location>
</feature>
<protein>
    <recommendedName>
        <fullName evidence="3">Ribosome-binding factor A</fullName>
    </recommendedName>
</protein>
<gene>
    <name evidence="2" type="ORF">H310_02132</name>
</gene>
<dbReference type="eggNOG" id="ENOG502S39F">
    <property type="taxonomic scope" value="Eukaryota"/>
</dbReference>
<feature type="region of interest" description="Disordered" evidence="1">
    <location>
        <begin position="113"/>
        <end position="179"/>
    </location>
</feature>
<sequence>MLSRAASFVRVGSSAATRNFHSSPILSARKSKSLSRLTIKRTVRETQNAMKNLDITQFQDDEEESPSVQITNMKAALKQLRDPNSFELDKIPLLKRGSKANDDFMTEEEFEAFLDEDEDEEDEEHDRELEELEHEGDKKRATKMLSPSRAMKALQDDDKKRTKNEKPLQREENSRFNPEVVNHRQQRVGLMLEGFIQDVILRETDLCQGSTQVWVTSVDMSPDLRRAVLNWDVTTISHGKVSKTVEAKVVRRLNNMTKWLRVRVTQELDLKYTPKLEFKRQDNKSLQRQKLFDALMAQQGY</sequence>
<evidence type="ECO:0008006" key="3">
    <source>
        <dbReference type="Google" id="ProtNLM"/>
    </source>
</evidence>
<evidence type="ECO:0000313" key="2">
    <source>
        <dbReference type="EMBL" id="ETW07673.1"/>
    </source>
</evidence>
<dbReference type="RefSeq" id="XP_008863766.1">
    <property type="nucleotide sequence ID" value="XM_008865544.1"/>
</dbReference>
<name>A0A024UPV5_9STRA</name>
<dbReference type="GO" id="GO:0006364">
    <property type="term" value="P:rRNA processing"/>
    <property type="evidence" value="ECO:0007669"/>
    <property type="project" value="InterPro"/>
</dbReference>
<dbReference type="AlphaFoldDB" id="A0A024UPV5"/>
<dbReference type="InterPro" id="IPR000238">
    <property type="entry name" value="RbfA"/>
</dbReference>
<dbReference type="GeneID" id="20079182"/>
<dbReference type="Pfam" id="PF02033">
    <property type="entry name" value="RBFA"/>
    <property type="match status" value="1"/>
</dbReference>
<reference evidence="2" key="1">
    <citation type="submission" date="2013-12" db="EMBL/GenBank/DDBJ databases">
        <title>The Genome Sequence of Aphanomyces invadans NJM9701.</title>
        <authorList>
            <consortium name="The Broad Institute Genomics Platform"/>
            <person name="Russ C."/>
            <person name="Tyler B."/>
            <person name="van West P."/>
            <person name="Dieguez-Uribeondo J."/>
            <person name="Young S.K."/>
            <person name="Zeng Q."/>
            <person name="Gargeya S."/>
            <person name="Fitzgerald M."/>
            <person name="Abouelleil A."/>
            <person name="Alvarado L."/>
            <person name="Chapman S.B."/>
            <person name="Gainer-Dewar J."/>
            <person name="Goldberg J."/>
            <person name="Griggs A."/>
            <person name="Gujja S."/>
            <person name="Hansen M."/>
            <person name="Howarth C."/>
            <person name="Imamovic A."/>
            <person name="Ireland A."/>
            <person name="Larimer J."/>
            <person name="McCowan C."/>
            <person name="Murphy C."/>
            <person name="Pearson M."/>
            <person name="Poon T.W."/>
            <person name="Priest M."/>
            <person name="Roberts A."/>
            <person name="Saif S."/>
            <person name="Shea T."/>
            <person name="Sykes S."/>
            <person name="Wortman J."/>
            <person name="Nusbaum C."/>
            <person name="Birren B."/>
        </authorList>
    </citation>
    <scope>NUCLEOTIDE SEQUENCE [LARGE SCALE GENOMIC DNA]</scope>
    <source>
        <strain evidence="2">NJM9701</strain>
    </source>
</reference>
<dbReference type="OrthoDB" id="70930at2759"/>
<organism evidence="2">
    <name type="scientific">Aphanomyces invadans</name>
    <dbReference type="NCBI Taxonomy" id="157072"/>
    <lineage>
        <taxon>Eukaryota</taxon>
        <taxon>Sar</taxon>
        <taxon>Stramenopiles</taxon>
        <taxon>Oomycota</taxon>
        <taxon>Saprolegniomycetes</taxon>
        <taxon>Saprolegniales</taxon>
        <taxon>Verrucalvaceae</taxon>
        <taxon>Aphanomyces</taxon>
    </lineage>
</organism>
<dbReference type="EMBL" id="KI913954">
    <property type="protein sequence ID" value="ETW07673.1"/>
    <property type="molecule type" value="Genomic_DNA"/>
</dbReference>
<dbReference type="VEuPathDB" id="FungiDB:H310_02132"/>
<dbReference type="Gene3D" id="3.30.300.20">
    <property type="match status" value="1"/>
</dbReference>
<accession>A0A024UPV5</accession>
<proteinExistence type="predicted"/>
<dbReference type="InterPro" id="IPR023799">
    <property type="entry name" value="RbfA_dom_sf"/>
</dbReference>
<evidence type="ECO:0000256" key="1">
    <source>
        <dbReference type="SAM" id="MobiDB-lite"/>
    </source>
</evidence>
<dbReference type="InterPro" id="IPR015946">
    <property type="entry name" value="KH_dom-like_a/b"/>
</dbReference>
<dbReference type="SUPFAM" id="SSF89919">
    <property type="entry name" value="Ribosome-binding factor A, RbfA"/>
    <property type="match status" value="1"/>
</dbReference>